<evidence type="ECO:0000313" key="10">
    <source>
        <dbReference type="Proteomes" id="UP000471126"/>
    </source>
</evidence>
<evidence type="ECO:0000256" key="2">
    <source>
        <dbReference type="ARBA" id="ARBA00022448"/>
    </source>
</evidence>
<dbReference type="Pfam" id="PF07690">
    <property type="entry name" value="MFS_1"/>
    <property type="match status" value="1"/>
</dbReference>
<dbReference type="InterPro" id="IPR036259">
    <property type="entry name" value="MFS_trans_sf"/>
</dbReference>
<feature type="transmembrane region" description="Helical" evidence="7">
    <location>
        <begin position="271"/>
        <end position="291"/>
    </location>
</feature>
<evidence type="ECO:0000256" key="5">
    <source>
        <dbReference type="ARBA" id="ARBA00022989"/>
    </source>
</evidence>
<dbReference type="PRINTS" id="PR01036">
    <property type="entry name" value="TCRTETB"/>
</dbReference>
<dbReference type="PROSITE" id="PS50850">
    <property type="entry name" value="MFS"/>
    <property type="match status" value="1"/>
</dbReference>
<keyword evidence="2" id="KW-0813">Transport</keyword>
<feature type="transmembrane region" description="Helical" evidence="7">
    <location>
        <begin position="106"/>
        <end position="129"/>
    </location>
</feature>
<dbReference type="AlphaFoldDB" id="A0A6P0GHX6"/>
<reference evidence="9 10" key="1">
    <citation type="submission" date="2019-12" db="EMBL/GenBank/DDBJ databases">
        <title>WGS of CPCC 203550 I12A-02606.</title>
        <authorList>
            <person name="Jiang Z."/>
        </authorList>
    </citation>
    <scope>NUCLEOTIDE SEQUENCE [LARGE SCALE GENOMIC DNA]</scope>
    <source>
        <strain evidence="9 10">I12A-02606</strain>
    </source>
</reference>
<feature type="transmembrane region" description="Helical" evidence="7">
    <location>
        <begin position="227"/>
        <end position="250"/>
    </location>
</feature>
<feature type="transmembrane region" description="Helical" evidence="7">
    <location>
        <begin position="81"/>
        <end position="100"/>
    </location>
</feature>
<dbReference type="InterPro" id="IPR011701">
    <property type="entry name" value="MFS"/>
</dbReference>
<comment type="subcellular location">
    <subcellularLocation>
        <location evidence="1">Cell membrane</location>
        <topology evidence="1">Multi-pass membrane protein</topology>
    </subcellularLocation>
</comment>
<sequence length="516" mass="52012">MVAGPPAHPHRRWWVLAVLCLSVLLVSVDNTIVNVALPTLAAELSASTSELQWVVDGYTLVFAALLLLGGHLGDRFGRLRTLQTGLVLFGLTSLLAALAGTTGELVAARAAMGVAAALVFPATLALLVATFPDRRERATAIGIWSAVTGLSVAVGPVSGGLLLEHFAWGSVFLVNLPLVALALGAGRALLRESREPVHGPFDGVGVLGSVAGIGLLVWTTIEAPGRGWTAPLTLAGYAATALLLAGFVWWEAHRPDPLLDVRLFTDRRVSAASGAIALAFFALFGFIFLITQYFQAVLGYGTLAAGVGTLPFALVIGATSPLAVLLVRRLGTAVVVTGGLLVMAAGFTVAAGAGVDSAYWGRIVVAMVLMAGGLGLVMSPATETVMGALRTEQAGAGSAVNDTVREVGGTLGVAVVGSVMSTVYAPAVRDGLAGSPAAVRDAAGDSVVAGLAVAARLPDGAAAADVVRQSFVDGLSAGSWVCAAACAAGALAAAVWLPAHRPVAVAVPAPEPVAAA</sequence>
<feature type="transmembrane region" description="Helical" evidence="7">
    <location>
        <begin position="359"/>
        <end position="377"/>
    </location>
</feature>
<name>A0A6P0GHX6_9ACTN</name>
<keyword evidence="4 7" id="KW-0812">Transmembrane</keyword>
<evidence type="ECO:0000256" key="6">
    <source>
        <dbReference type="ARBA" id="ARBA00023136"/>
    </source>
</evidence>
<organism evidence="9 10">
    <name type="scientific">Geodermatophilus normandii</name>
    <dbReference type="NCBI Taxonomy" id="1137989"/>
    <lineage>
        <taxon>Bacteria</taxon>
        <taxon>Bacillati</taxon>
        <taxon>Actinomycetota</taxon>
        <taxon>Actinomycetes</taxon>
        <taxon>Geodermatophilales</taxon>
        <taxon>Geodermatophilaceae</taxon>
        <taxon>Geodermatophilus</taxon>
    </lineage>
</organism>
<feature type="transmembrane region" description="Helical" evidence="7">
    <location>
        <begin position="168"/>
        <end position="189"/>
    </location>
</feature>
<dbReference type="InterPro" id="IPR020846">
    <property type="entry name" value="MFS_dom"/>
</dbReference>
<comment type="caution">
    <text evidence="9">The sequence shown here is derived from an EMBL/GenBank/DDBJ whole genome shotgun (WGS) entry which is preliminary data.</text>
</comment>
<evidence type="ECO:0000259" key="8">
    <source>
        <dbReference type="PROSITE" id="PS50850"/>
    </source>
</evidence>
<feature type="transmembrane region" description="Helical" evidence="7">
    <location>
        <begin position="51"/>
        <end position="69"/>
    </location>
</feature>
<keyword evidence="6 7" id="KW-0472">Membrane</keyword>
<feature type="transmembrane region" description="Helical" evidence="7">
    <location>
        <begin position="330"/>
        <end position="353"/>
    </location>
</feature>
<keyword evidence="5 7" id="KW-1133">Transmembrane helix</keyword>
<dbReference type="PANTHER" id="PTHR42718">
    <property type="entry name" value="MAJOR FACILITATOR SUPERFAMILY MULTIDRUG TRANSPORTER MFSC"/>
    <property type="match status" value="1"/>
</dbReference>
<evidence type="ECO:0000313" key="9">
    <source>
        <dbReference type="EMBL" id="NEM06877.1"/>
    </source>
</evidence>
<dbReference type="NCBIfam" id="TIGR00711">
    <property type="entry name" value="efflux_EmrB"/>
    <property type="match status" value="1"/>
</dbReference>
<dbReference type="GO" id="GO:0005886">
    <property type="term" value="C:plasma membrane"/>
    <property type="evidence" value="ECO:0007669"/>
    <property type="project" value="UniProtKB-SubCell"/>
</dbReference>
<protein>
    <submittedName>
        <fullName evidence="9">DHA2 family efflux MFS transporter permease subunit</fullName>
    </submittedName>
</protein>
<feature type="transmembrane region" description="Helical" evidence="7">
    <location>
        <begin position="201"/>
        <end position="221"/>
    </location>
</feature>
<feature type="transmembrane region" description="Helical" evidence="7">
    <location>
        <begin position="297"/>
        <end position="318"/>
    </location>
</feature>
<dbReference type="SUPFAM" id="SSF103473">
    <property type="entry name" value="MFS general substrate transporter"/>
    <property type="match status" value="1"/>
</dbReference>
<dbReference type="InterPro" id="IPR004638">
    <property type="entry name" value="EmrB-like"/>
</dbReference>
<dbReference type="PANTHER" id="PTHR42718:SF42">
    <property type="entry name" value="EXPORT PROTEIN"/>
    <property type="match status" value="1"/>
</dbReference>
<keyword evidence="3" id="KW-1003">Cell membrane</keyword>
<evidence type="ECO:0000256" key="3">
    <source>
        <dbReference type="ARBA" id="ARBA00022475"/>
    </source>
</evidence>
<accession>A0A6P0GHX6</accession>
<dbReference type="Proteomes" id="UP000471126">
    <property type="component" value="Unassembled WGS sequence"/>
</dbReference>
<gene>
    <name evidence="9" type="ORF">GCU54_12750</name>
</gene>
<evidence type="ECO:0000256" key="7">
    <source>
        <dbReference type="SAM" id="Phobius"/>
    </source>
</evidence>
<dbReference type="EMBL" id="JAAGWE010000019">
    <property type="protein sequence ID" value="NEM06877.1"/>
    <property type="molecule type" value="Genomic_DNA"/>
</dbReference>
<feature type="domain" description="Major facilitator superfamily (MFS) profile" evidence="8">
    <location>
        <begin position="15"/>
        <end position="501"/>
    </location>
</feature>
<dbReference type="RefSeq" id="WP_163476989.1">
    <property type="nucleotide sequence ID" value="NZ_JAAGWE010000019.1"/>
</dbReference>
<proteinExistence type="predicted"/>
<evidence type="ECO:0000256" key="4">
    <source>
        <dbReference type="ARBA" id="ARBA00022692"/>
    </source>
</evidence>
<dbReference type="Gene3D" id="1.20.1720.10">
    <property type="entry name" value="Multidrug resistance protein D"/>
    <property type="match status" value="1"/>
</dbReference>
<dbReference type="Gene3D" id="1.20.1250.20">
    <property type="entry name" value="MFS general substrate transporter like domains"/>
    <property type="match status" value="1"/>
</dbReference>
<feature type="transmembrane region" description="Helical" evidence="7">
    <location>
        <begin position="141"/>
        <end position="162"/>
    </location>
</feature>
<evidence type="ECO:0000256" key="1">
    <source>
        <dbReference type="ARBA" id="ARBA00004651"/>
    </source>
</evidence>
<dbReference type="CDD" id="cd17321">
    <property type="entry name" value="MFS_MMR_MDR_like"/>
    <property type="match status" value="1"/>
</dbReference>
<dbReference type="GO" id="GO:0022857">
    <property type="term" value="F:transmembrane transporter activity"/>
    <property type="evidence" value="ECO:0007669"/>
    <property type="project" value="InterPro"/>
</dbReference>